<keyword evidence="2" id="KW-0479">Metal-binding</keyword>
<keyword evidence="5" id="KW-0862">Zinc</keyword>
<proteinExistence type="predicted"/>
<evidence type="ECO:0000313" key="7">
    <source>
        <dbReference type="EMBL" id="KAF2659040.1"/>
    </source>
</evidence>
<organism evidence="7 8">
    <name type="scientific">Lophiostoma macrostomum CBS 122681</name>
    <dbReference type="NCBI Taxonomy" id="1314788"/>
    <lineage>
        <taxon>Eukaryota</taxon>
        <taxon>Fungi</taxon>
        <taxon>Dikarya</taxon>
        <taxon>Ascomycota</taxon>
        <taxon>Pezizomycotina</taxon>
        <taxon>Dothideomycetes</taxon>
        <taxon>Pleosporomycetidae</taxon>
        <taxon>Pleosporales</taxon>
        <taxon>Lophiostomataceae</taxon>
        <taxon>Lophiostoma</taxon>
    </lineage>
</organism>
<dbReference type="GO" id="GO:0000978">
    <property type="term" value="F:RNA polymerase II cis-regulatory region sequence-specific DNA binding"/>
    <property type="evidence" value="ECO:0007669"/>
    <property type="project" value="InterPro"/>
</dbReference>
<dbReference type="InterPro" id="IPR051059">
    <property type="entry name" value="VerF-like"/>
</dbReference>
<evidence type="ECO:0008006" key="9">
    <source>
        <dbReference type="Google" id="ProtNLM"/>
    </source>
</evidence>
<dbReference type="EMBL" id="MU004310">
    <property type="protein sequence ID" value="KAF2659040.1"/>
    <property type="molecule type" value="Genomic_DNA"/>
</dbReference>
<keyword evidence="4" id="KW-0863">Zinc-finger</keyword>
<evidence type="ECO:0000256" key="5">
    <source>
        <dbReference type="ARBA" id="ARBA00022833"/>
    </source>
</evidence>
<reference evidence="7" key="1">
    <citation type="journal article" date="2020" name="Stud. Mycol.">
        <title>101 Dothideomycetes genomes: a test case for predicting lifestyles and emergence of pathogens.</title>
        <authorList>
            <person name="Haridas S."/>
            <person name="Albert R."/>
            <person name="Binder M."/>
            <person name="Bloem J."/>
            <person name="Labutti K."/>
            <person name="Salamov A."/>
            <person name="Andreopoulos B."/>
            <person name="Baker S."/>
            <person name="Barry K."/>
            <person name="Bills G."/>
            <person name="Bluhm B."/>
            <person name="Cannon C."/>
            <person name="Castanera R."/>
            <person name="Culley D."/>
            <person name="Daum C."/>
            <person name="Ezra D."/>
            <person name="Gonzalez J."/>
            <person name="Henrissat B."/>
            <person name="Kuo A."/>
            <person name="Liang C."/>
            <person name="Lipzen A."/>
            <person name="Lutzoni F."/>
            <person name="Magnuson J."/>
            <person name="Mondo S."/>
            <person name="Nolan M."/>
            <person name="Ohm R."/>
            <person name="Pangilinan J."/>
            <person name="Park H.-J."/>
            <person name="Ramirez L."/>
            <person name="Alfaro M."/>
            <person name="Sun H."/>
            <person name="Tritt A."/>
            <person name="Yoshinaga Y."/>
            <person name="Zwiers L.-H."/>
            <person name="Turgeon B."/>
            <person name="Goodwin S."/>
            <person name="Spatafora J."/>
            <person name="Crous P."/>
            <person name="Grigoriev I."/>
        </authorList>
    </citation>
    <scope>NUCLEOTIDE SEQUENCE</scope>
    <source>
        <strain evidence="7">CBS 122681</strain>
    </source>
</reference>
<dbReference type="OrthoDB" id="654211at2759"/>
<dbReference type="PANTHER" id="PTHR40626:SF3">
    <property type="entry name" value="TRANSCRIPTION FACTOR WITH C2H2 AND ZN(2)-CYS(6) DNA BINDING DOMAIN (EUROFUNG)-RELATED"/>
    <property type="match status" value="1"/>
</dbReference>
<name>A0A6A6TGL3_9PLEO</name>
<dbReference type="Proteomes" id="UP000799324">
    <property type="component" value="Unassembled WGS sequence"/>
</dbReference>
<dbReference type="GO" id="GO:0008270">
    <property type="term" value="F:zinc ion binding"/>
    <property type="evidence" value="ECO:0007669"/>
    <property type="project" value="UniProtKB-KW"/>
</dbReference>
<evidence type="ECO:0000256" key="6">
    <source>
        <dbReference type="ARBA" id="ARBA00023242"/>
    </source>
</evidence>
<protein>
    <recommendedName>
        <fullName evidence="9">Transcription factor domain-containing protein</fullName>
    </recommendedName>
</protein>
<comment type="subcellular location">
    <subcellularLocation>
        <location evidence="1">Nucleus</location>
    </subcellularLocation>
</comment>
<evidence type="ECO:0000256" key="1">
    <source>
        <dbReference type="ARBA" id="ARBA00004123"/>
    </source>
</evidence>
<evidence type="ECO:0000256" key="2">
    <source>
        <dbReference type="ARBA" id="ARBA00022723"/>
    </source>
</evidence>
<evidence type="ECO:0000256" key="4">
    <source>
        <dbReference type="ARBA" id="ARBA00022771"/>
    </source>
</evidence>
<keyword evidence="6" id="KW-0539">Nucleus</keyword>
<accession>A0A6A6TGL3</accession>
<evidence type="ECO:0000313" key="8">
    <source>
        <dbReference type="Proteomes" id="UP000799324"/>
    </source>
</evidence>
<keyword evidence="3" id="KW-0677">Repeat</keyword>
<dbReference type="GO" id="GO:0000785">
    <property type="term" value="C:chromatin"/>
    <property type="evidence" value="ECO:0007669"/>
    <property type="project" value="TreeGrafter"/>
</dbReference>
<gene>
    <name evidence="7" type="ORF">K491DRAFT_702508</name>
</gene>
<dbReference type="GO" id="GO:0000981">
    <property type="term" value="F:DNA-binding transcription factor activity, RNA polymerase II-specific"/>
    <property type="evidence" value="ECO:0007669"/>
    <property type="project" value="InterPro"/>
</dbReference>
<keyword evidence="8" id="KW-1185">Reference proteome</keyword>
<dbReference type="GO" id="GO:0005634">
    <property type="term" value="C:nucleus"/>
    <property type="evidence" value="ECO:0007669"/>
    <property type="project" value="UniProtKB-SubCell"/>
</dbReference>
<dbReference type="AlphaFoldDB" id="A0A6A6TGL3"/>
<sequence>MRRMVYVRIQALTPSHSYASAETRCANTGGRALSEIYPGYLFLAQSREAENDAPVTNVLQASVHATSSSHVGHASSEAALAPIPTLAPSDATPTPEFAIPMTLTVASPDNDGGTDPQAPSSAVRRHTLRVENFEFLINFEMGGGINRIFNFVTSLDQISNVDSFFPPSSPLHSGFVIDEDCQKRERSSNLAQAVEWLFDPLIPQAKAIWEKLLKRPHDHNVKFNDRCIEFFNPPTLRRLLDSYWRRWHWHCPIIHLPSLDLSQIPTEMVMVMSLLGAFVSLDNQDVEKARQWLDVTEDLVFSIPWLSRHDFPRKIEPPLTLETKLRLMQTAHLISALQIWEGTESARTRIRDVRYLHLIQVSREVDCVYQDLGPELNPSYNWKDFILDEQVIRTKTFIFLLDSAFTIFNNMPPRVTIASLTFPFPCPDECFRVDNREAFLQAMRQHNPNYPRYRKMYVCDVIRTLCDTEAFDTMFCLPEMTVLNEFILISGVHSIIACQEMSCFLSSTTATSLFRALDRWLHMWKLGLQQFKSYMEAQFHASPREPAAFTGFARHSYEYYCLALAKLELINEFLGQKQTLIVNGLAKGNVKGLIWKAKQIASNNSDNLLVG</sequence>
<dbReference type="PANTHER" id="PTHR40626">
    <property type="entry name" value="MIP31509P"/>
    <property type="match status" value="1"/>
</dbReference>
<evidence type="ECO:0000256" key="3">
    <source>
        <dbReference type="ARBA" id="ARBA00022737"/>
    </source>
</evidence>